<dbReference type="AlphaFoldDB" id="A0A432VU37"/>
<dbReference type="RefSeq" id="WP_126767506.1">
    <property type="nucleotide sequence ID" value="NZ_PIPJ01000006.1"/>
</dbReference>
<dbReference type="EMBL" id="PIPJ01000006">
    <property type="protein sequence ID" value="RUO19953.1"/>
    <property type="molecule type" value="Genomic_DNA"/>
</dbReference>
<protein>
    <submittedName>
        <fullName evidence="2">Uncharacterized protein</fullName>
    </submittedName>
</protein>
<organism evidence="2 3">
    <name type="scientific">Aliidiomarina iranensis</name>
    <dbReference type="NCBI Taxonomy" id="1434071"/>
    <lineage>
        <taxon>Bacteria</taxon>
        <taxon>Pseudomonadati</taxon>
        <taxon>Pseudomonadota</taxon>
        <taxon>Gammaproteobacteria</taxon>
        <taxon>Alteromonadales</taxon>
        <taxon>Idiomarinaceae</taxon>
        <taxon>Aliidiomarina</taxon>
    </lineage>
</organism>
<feature type="region of interest" description="Disordered" evidence="1">
    <location>
        <begin position="143"/>
        <end position="169"/>
    </location>
</feature>
<feature type="compositionally biased region" description="Polar residues" evidence="1">
    <location>
        <begin position="158"/>
        <end position="169"/>
    </location>
</feature>
<comment type="caution">
    <text evidence="2">The sequence shown here is derived from an EMBL/GenBank/DDBJ whole genome shotgun (WGS) entry which is preliminary data.</text>
</comment>
<evidence type="ECO:0000256" key="1">
    <source>
        <dbReference type="SAM" id="MobiDB-lite"/>
    </source>
</evidence>
<reference evidence="3" key="1">
    <citation type="journal article" date="2018" name="Front. Microbiol.">
        <title>Genome-Based Analysis Reveals the Taxonomy and Diversity of the Family Idiomarinaceae.</title>
        <authorList>
            <person name="Liu Y."/>
            <person name="Lai Q."/>
            <person name="Shao Z."/>
        </authorList>
    </citation>
    <scope>NUCLEOTIDE SEQUENCE [LARGE SCALE GENOMIC DNA]</scope>
    <source>
        <strain evidence="3">GBPy7</strain>
    </source>
</reference>
<proteinExistence type="predicted"/>
<gene>
    <name evidence="2" type="ORF">CWE08_08530</name>
</gene>
<keyword evidence="3" id="KW-1185">Reference proteome</keyword>
<sequence>MEITQINKKIGPTEEDDQPRFELDQIGNDLPDHKGIKWVYLLCPYCKTRTKFNPIHLAVVRKDDDYGLMERYFHYLCQCEFCQEVIYAKFWEFDFDPDWTFQYELHHPVSLFSYPEYGLPELVWLSFSEANKCLNAGACLSGERRPEGDGVGRGLVSERQTTGNGASAF</sequence>
<name>A0A432VU37_9GAMM</name>
<dbReference type="Proteomes" id="UP000288395">
    <property type="component" value="Unassembled WGS sequence"/>
</dbReference>
<evidence type="ECO:0000313" key="3">
    <source>
        <dbReference type="Proteomes" id="UP000288395"/>
    </source>
</evidence>
<accession>A0A432VU37</accession>
<evidence type="ECO:0000313" key="2">
    <source>
        <dbReference type="EMBL" id="RUO19953.1"/>
    </source>
</evidence>